<keyword evidence="1" id="KW-0489">Methyltransferase</keyword>
<dbReference type="Gene3D" id="3.90.120.30">
    <property type="match status" value="1"/>
</dbReference>
<evidence type="ECO:0000256" key="4">
    <source>
        <dbReference type="ARBA" id="ARBA00022813"/>
    </source>
</evidence>
<dbReference type="PANTHER" id="PTHR46098">
    <property type="entry name" value="TRNA (CYTOSINE(38)-C(5))-METHYLTRANSFERASE"/>
    <property type="match status" value="1"/>
</dbReference>
<keyword evidence="4" id="KW-0068">Autocatalytic cleavage</keyword>
<feature type="domain" description="DOD-type homing endonuclease" evidence="6">
    <location>
        <begin position="237"/>
        <end position="374"/>
    </location>
</feature>
<dbReference type="AlphaFoldDB" id="A0A6C0J3N4"/>
<dbReference type="PROSITE" id="PS00095">
    <property type="entry name" value="C5_MTASE_2"/>
    <property type="match status" value="1"/>
</dbReference>
<dbReference type="SUPFAM" id="SSF51294">
    <property type="entry name" value="Hedgehog/intein (Hint) domain"/>
    <property type="match status" value="1"/>
</dbReference>
<dbReference type="InterPro" id="IPR004042">
    <property type="entry name" value="Intein_endonuc_central"/>
</dbReference>
<evidence type="ECO:0000259" key="6">
    <source>
        <dbReference type="PROSITE" id="PS50819"/>
    </source>
</evidence>
<dbReference type="InterPro" id="IPR003586">
    <property type="entry name" value="Hint_dom_C"/>
</dbReference>
<dbReference type="InterPro" id="IPR004860">
    <property type="entry name" value="LAGLIDADG_dom"/>
</dbReference>
<dbReference type="InterPro" id="IPR003587">
    <property type="entry name" value="Hint_dom_N"/>
</dbReference>
<dbReference type="SMART" id="SM00305">
    <property type="entry name" value="HintC"/>
    <property type="match status" value="1"/>
</dbReference>
<sequence>MENTLSQPKNIKKRKLNIVGSKIKFIDLFAGTGAFTLALERKNKFKCVFTNDMMECSKQIYELNHPTHKFTLEDLNEINVEDIPNHDLLCGGFPCFVAGTKVLTYNGYKNIEDVDLTDTLMTHTGQFQKILNLQHKNYNGSLYNITAKYHPSFKCTDEHPFYIREKTRTWNNELRKYEYIFKNPEWKKAHELDNNHYFGMKINENSIIPDFNFDKNINQYKTDIIKIKLDNPDMWFMMGYFIGDGWIEETNKLDGRCMNKIRFAINTKDEKDILHKINNILQLTDKKCPSGNNCNKYGCSDFVWFNIFKQFGKYAHGKLIPEWVQDAPTEYIQEFINGYHKADGCITKNDCYEFTTVSHNLAFGLQRLYLKLGHLFSIRTDIRPKTTVIEGRTVNQRDTYHIRGYTRETVRKQSSFIENGYVWYAPFKIEKADVENEPVYNFEVENDNSYIIENIISHNCQPFSIAGDKKGFDDKRSNVFWKILEILEQHKPKMIILENVKNLKSHDEGKTFNVIEEKLQNAGYHIKTAILDTSVITDIPQHRERIYIVGFRSKEKYDKFNFDFDKVENKKISELLEDNIDDKYYYTDRFKVYDEIEKGITKSVYDNVLYQYRRFYVRENKSGCCPTLTANMGGGGHNVPLLKDKKGIRKLTPRECFNLQGFPADYKLPNISDSSLYKLAGNAVSVPVVDLIVNKLHRII</sequence>
<evidence type="ECO:0000256" key="3">
    <source>
        <dbReference type="ARBA" id="ARBA00022691"/>
    </source>
</evidence>
<dbReference type="PANTHER" id="PTHR46098:SF1">
    <property type="entry name" value="TRNA (CYTOSINE(38)-C(5))-METHYLTRANSFERASE"/>
    <property type="match status" value="1"/>
</dbReference>
<keyword evidence="2" id="KW-0808">Transferase</keyword>
<dbReference type="GO" id="GO:0004519">
    <property type="term" value="F:endonuclease activity"/>
    <property type="evidence" value="ECO:0007669"/>
    <property type="project" value="InterPro"/>
</dbReference>
<dbReference type="Gene3D" id="3.10.28.10">
    <property type="entry name" value="Homing endonucleases"/>
    <property type="match status" value="1"/>
</dbReference>
<dbReference type="Gene3D" id="3.40.50.150">
    <property type="entry name" value="Vaccinia Virus protein VP39"/>
    <property type="match status" value="2"/>
</dbReference>
<dbReference type="InterPro" id="IPR031303">
    <property type="entry name" value="C5_meth_CS"/>
</dbReference>
<dbReference type="SUPFAM" id="SSF55608">
    <property type="entry name" value="Homing endonucleases"/>
    <property type="match status" value="1"/>
</dbReference>
<dbReference type="InterPro" id="IPR030934">
    <property type="entry name" value="Intein_C"/>
</dbReference>
<dbReference type="InterPro" id="IPR050750">
    <property type="entry name" value="C5-MTase"/>
</dbReference>
<evidence type="ECO:0000256" key="2">
    <source>
        <dbReference type="ARBA" id="ARBA00022679"/>
    </source>
</evidence>
<dbReference type="PRINTS" id="PR00379">
    <property type="entry name" value="INTEIN"/>
</dbReference>
<organism evidence="7">
    <name type="scientific">viral metagenome</name>
    <dbReference type="NCBI Taxonomy" id="1070528"/>
    <lineage>
        <taxon>unclassified sequences</taxon>
        <taxon>metagenomes</taxon>
        <taxon>organismal metagenomes</taxon>
    </lineage>
</organism>
<dbReference type="SUPFAM" id="SSF53335">
    <property type="entry name" value="S-adenosyl-L-methionine-dependent methyltransferases"/>
    <property type="match status" value="2"/>
</dbReference>
<dbReference type="PROSITE" id="PS51679">
    <property type="entry name" value="SAM_MT_C5"/>
    <property type="match status" value="1"/>
</dbReference>
<dbReference type="CDD" id="cd00081">
    <property type="entry name" value="Hint"/>
    <property type="match status" value="1"/>
</dbReference>
<evidence type="ECO:0000313" key="7">
    <source>
        <dbReference type="EMBL" id="QHT99469.1"/>
    </source>
</evidence>
<dbReference type="Pfam" id="PF14528">
    <property type="entry name" value="LAGLIDADG_3"/>
    <property type="match status" value="1"/>
</dbReference>
<dbReference type="PROSITE" id="PS50819">
    <property type="entry name" value="INTEIN_ENDONUCLEASE"/>
    <property type="match status" value="1"/>
</dbReference>
<reference evidence="7" key="1">
    <citation type="journal article" date="2020" name="Nature">
        <title>Giant virus diversity and host interactions through global metagenomics.</title>
        <authorList>
            <person name="Schulz F."/>
            <person name="Roux S."/>
            <person name="Paez-Espino D."/>
            <person name="Jungbluth S."/>
            <person name="Walsh D.A."/>
            <person name="Denef V.J."/>
            <person name="McMahon K.D."/>
            <person name="Konstantinidis K.T."/>
            <person name="Eloe-Fadrosh E.A."/>
            <person name="Kyrpides N.C."/>
            <person name="Woyke T."/>
        </authorList>
    </citation>
    <scope>NUCLEOTIDE SEQUENCE</scope>
    <source>
        <strain evidence="7">GVMAG-M-3300025699-48</strain>
    </source>
</reference>
<evidence type="ECO:0000256" key="1">
    <source>
        <dbReference type="ARBA" id="ARBA00022603"/>
    </source>
</evidence>
<dbReference type="Gene3D" id="2.170.16.10">
    <property type="entry name" value="Hedgehog/Intein (Hint) domain"/>
    <property type="match status" value="1"/>
</dbReference>
<dbReference type="PROSITE" id="PS50818">
    <property type="entry name" value="INTEIN_C_TER"/>
    <property type="match status" value="1"/>
</dbReference>
<dbReference type="InterPro" id="IPR001525">
    <property type="entry name" value="C5_MeTfrase"/>
</dbReference>
<protein>
    <recommendedName>
        <fullName evidence="6">DOD-type homing endonuclease domain-containing protein</fullName>
    </recommendedName>
</protein>
<dbReference type="GO" id="GO:0032259">
    <property type="term" value="P:methylation"/>
    <property type="evidence" value="ECO:0007669"/>
    <property type="project" value="UniProtKB-KW"/>
</dbReference>
<dbReference type="InterPro" id="IPR006142">
    <property type="entry name" value="INTEIN"/>
</dbReference>
<dbReference type="InterPro" id="IPR036844">
    <property type="entry name" value="Hint_dom_sf"/>
</dbReference>
<dbReference type="NCBIfam" id="TIGR00675">
    <property type="entry name" value="dcm"/>
    <property type="match status" value="1"/>
</dbReference>
<dbReference type="GO" id="GO:0016539">
    <property type="term" value="P:intein-mediated protein splicing"/>
    <property type="evidence" value="ECO:0007669"/>
    <property type="project" value="InterPro"/>
</dbReference>
<dbReference type="SMART" id="SM00306">
    <property type="entry name" value="HintN"/>
    <property type="match status" value="1"/>
</dbReference>
<proteinExistence type="predicted"/>
<dbReference type="InterPro" id="IPR029063">
    <property type="entry name" value="SAM-dependent_MTases_sf"/>
</dbReference>
<dbReference type="EMBL" id="MN740308">
    <property type="protein sequence ID" value="QHT99469.1"/>
    <property type="molecule type" value="Genomic_DNA"/>
</dbReference>
<name>A0A6C0J3N4_9ZZZZ</name>
<dbReference type="InterPro" id="IPR027434">
    <property type="entry name" value="Homing_endonucl"/>
</dbReference>
<dbReference type="GO" id="GO:0008168">
    <property type="term" value="F:methyltransferase activity"/>
    <property type="evidence" value="ECO:0007669"/>
    <property type="project" value="UniProtKB-KW"/>
</dbReference>
<evidence type="ECO:0000256" key="5">
    <source>
        <dbReference type="ARBA" id="ARBA00023000"/>
    </source>
</evidence>
<keyword evidence="3" id="KW-0949">S-adenosyl-L-methionine</keyword>
<keyword evidence="5" id="KW-0651">Protein splicing</keyword>
<dbReference type="Pfam" id="PF00145">
    <property type="entry name" value="DNA_methylase"/>
    <property type="match status" value="2"/>
</dbReference>
<accession>A0A6C0J3N4</accession>